<dbReference type="InterPro" id="IPR001025">
    <property type="entry name" value="BAH_dom"/>
</dbReference>
<dbReference type="CDD" id="cd20405">
    <property type="entry name" value="Tudor_Agenet_AtDUF_rpt1_3"/>
    <property type="match status" value="1"/>
</dbReference>
<feature type="domain" description="BAH" evidence="2">
    <location>
        <begin position="164"/>
        <end position="283"/>
    </location>
</feature>
<feature type="region of interest" description="Disordered" evidence="1">
    <location>
        <begin position="651"/>
        <end position="705"/>
    </location>
</feature>
<sequence length="705" mass="79129">MSEDIAPVFVEWEEQVICPERGNRATHFYLKDAFGNSVLAVVGTERSVRHMMYIVPDNFMKVYGSNESINAFKWRARREVVNWLTCLISRNHPPCAGVQLDDSEQAAESLKLLKAEIYVKEKLLPDKLISRKLELQRSNIEWSGTAWFCHKQLKHYPGFFRNRSIINVHSFVYIMAQEERHYLGYVEDMYENKKRQKKVKVRWFHHAQEVKHVIPELNPQEGEVFITPHVQVISAECVNGPATVLNPKHYEKYLADVPHTSLSGVHICSRQFKNNKLKPFSLTKLHGYSNQPVLSYLCSPILSKRKANCLKSHMEDDEDFTQDDPLMSSSKKKRCSKGHQVLEKGSYDLKNSAPLNEMTKCEPKYPSLKLKLSKTTMGIKGNGPKPQCELSFMVDEKVEVLCQDSSIRGCWFRCTILTATQKRLKVEYDDVLDVDGPEKLEEWVPASKVAAPDKLGMRCSGRLTVRPCPPENTTDHTFEIGAAVDAWWSDGWWEGVVTAINFCGVGNLQVYSPGEDKFLTVEKRNVRTSRDWVGKKWVDIPGRPNICSYISSNVSSSIRLTANSAAVDGSISDLESKTVPKVEVAQKVEPELSISEAPDDPLEMMKGTTLMNPLHTIYEGKDYNSDGGCEGHNDIVDADMKLLCAIDVDKDNNSGGGTAGDTGNDDGHGGNGADDAQDTSEGILKEENFDSAEPKLDVAEVTQVA</sequence>
<dbReference type="InterPro" id="IPR014002">
    <property type="entry name" value="Agenet_dom_plant"/>
</dbReference>
<dbReference type="InterPro" id="IPR008395">
    <property type="entry name" value="Agenet-like_dom"/>
</dbReference>
<name>A0AAV1YLS8_LUPLU</name>
<dbReference type="PANTHER" id="PTHR31917:SF3">
    <property type="entry name" value="BROMO ADJACENT-LIKE DOMAIN PROTEIN"/>
    <property type="match status" value="1"/>
</dbReference>
<evidence type="ECO:0000313" key="3">
    <source>
        <dbReference type="EMBL" id="CAL0334554.1"/>
    </source>
</evidence>
<accession>A0AAV1YLS8</accession>
<dbReference type="Pfam" id="PF05641">
    <property type="entry name" value="Agenet"/>
    <property type="match status" value="1"/>
</dbReference>
<organism evidence="3 4">
    <name type="scientific">Lupinus luteus</name>
    <name type="common">European yellow lupine</name>
    <dbReference type="NCBI Taxonomy" id="3873"/>
    <lineage>
        <taxon>Eukaryota</taxon>
        <taxon>Viridiplantae</taxon>
        <taxon>Streptophyta</taxon>
        <taxon>Embryophyta</taxon>
        <taxon>Tracheophyta</taxon>
        <taxon>Spermatophyta</taxon>
        <taxon>Magnoliopsida</taxon>
        <taxon>eudicotyledons</taxon>
        <taxon>Gunneridae</taxon>
        <taxon>Pentapetalae</taxon>
        <taxon>rosids</taxon>
        <taxon>fabids</taxon>
        <taxon>Fabales</taxon>
        <taxon>Fabaceae</taxon>
        <taxon>Papilionoideae</taxon>
        <taxon>50 kb inversion clade</taxon>
        <taxon>genistoids sensu lato</taxon>
        <taxon>core genistoids</taxon>
        <taxon>Genisteae</taxon>
        <taxon>Lupinus</taxon>
    </lineage>
</organism>
<dbReference type="SMART" id="SM00743">
    <property type="entry name" value="Agenet"/>
    <property type="match status" value="2"/>
</dbReference>
<dbReference type="Gene3D" id="2.30.30.490">
    <property type="match status" value="1"/>
</dbReference>
<comment type="caution">
    <text evidence="3">The sequence shown here is derived from an EMBL/GenBank/DDBJ whole genome shotgun (WGS) entry which is preliminary data.</text>
</comment>
<protein>
    <recommendedName>
        <fullName evidence="2">BAH domain-containing protein</fullName>
    </recommendedName>
</protein>
<dbReference type="SMART" id="SM00439">
    <property type="entry name" value="BAH"/>
    <property type="match status" value="1"/>
</dbReference>
<gene>
    <name evidence="3" type="ORF">LLUT_LOCUS35614</name>
</gene>
<proteinExistence type="predicted"/>
<evidence type="ECO:0000256" key="1">
    <source>
        <dbReference type="SAM" id="MobiDB-lite"/>
    </source>
</evidence>
<dbReference type="AlphaFoldDB" id="A0AAV1YLS8"/>
<dbReference type="GO" id="GO:0003682">
    <property type="term" value="F:chromatin binding"/>
    <property type="evidence" value="ECO:0007669"/>
    <property type="project" value="InterPro"/>
</dbReference>
<dbReference type="Pfam" id="PF01426">
    <property type="entry name" value="BAH"/>
    <property type="match status" value="1"/>
</dbReference>
<keyword evidence="4" id="KW-1185">Reference proteome</keyword>
<dbReference type="Proteomes" id="UP001497480">
    <property type="component" value="Unassembled WGS sequence"/>
</dbReference>
<dbReference type="PROSITE" id="PS51038">
    <property type="entry name" value="BAH"/>
    <property type="match status" value="1"/>
</dbReference>
<feature type="compositionally biased region" description="Basic and acidic residues" evidence="1">
    <location>
        <begin position="683"/>
        <end position="698"/>
    </location>
</feature>
<dbReference type="PANTHER" id="PTHR31917">
    <property type="entry name" value="AGENET DOMAIN-CONTAINING PROTEIN-RELATED"/>
    <property type="match status" value="1"/>
</dbReference>
<dbReference type="InterPro" id="IPR043151">
    <property type="entry name" value="BAH_sf"/>
</dbReference>
<dbReference type="EMBL" id="CAXHTB010000026">
    <property type="protein sequence ID" value="CAL0334554.1"/>
    <property type="molecule type" value="Genomic_DNA"/>
</dbReference>
<reference evidence="3 4" key="1">
    <citation type="submission" date="2024-03" db="EMBL/GenBank/DDBJ databases">
        <authorList>
            <person name="Martinez-Hernandez J."/>
        </authorList>
    </citation>
    <scope>NUCLEOTIDE SEQUENCE [LARGE SCALE GENOMIC DNA]</scope>
</reference>
<evidence type="ECO:0000313" key="4">
    <source>
        <dbReference type="Proteomes" id="UP001497480"/>
    </source>
</evidence>
<evidence type="ECO:0000259" key="2">
    <source>
        <dbReference type="PROSITE" id="PS51038"/>
    </source>
</evidence>